<sequence>MFCFTQCYTFRDYKTCVGGWRGVGADLWKQKVSARGRETQPHRGVRSQSAPVPCSGSPGRRPYLPHLRLPLGHPMPNPAKKEVSGPKRAADTRSGRDRDTCEARHLRAKRGPPGLPRAHPLGRRVLCRGRNLRTCEARELQARAAPPHLSGSRSPSASRCRRHRRRRWRPGHDELRAPPPCPPRRELHWESGGRTPYLPAEAGVAGTAALRSGSWVVDFPAEAPKREEGPKANPQGSETPALDVHLRPVY</sequence>
<proteinExistence type="predicted"/>
<dbReference type="EMBL" id="OX459937">
    <property type="protein sequence ID" value="CAI9152190.1"/>
    <property type="molecule type" value="Genomic_DNA"/>
</dbReference>
<evidence type="ECO:0000313" key="2">
    <source>
        <dbReference type="EMBL" id="CAI9152190.1"/>
    </source>
</evidence>
<organism evidence="2 3">
    <name type="scientific">Rangifer tarandus platyrhynchus</name>
    <name type="common">Svalbard reindeer</name>
    <dbReference type="NCBI Taxonomy" id="3082113"/>
    <lineage>
        <taxon>Eukaryota</taxon>
        <taxon>Metazoa</taxon>
        <taxon>Chordata</taxon>
        <taxon>Craniata</taxon>
        <taxon>Vertebrata</taxon>
        <taxon>Euteleostomi</taxon>
        <taxon>Mammalia</taxon>
        <taxon>Eutheria</taxon>
        <taxon>Laurasiatheria</taxon>
        <taxon>Artiodactyla</taxon>
        <taxon>Ruminantia</taxon>
        <taxon>Pecora</taxon>
        <taxon>Cervidae</taxon>
        <taxon>Odocoileinae</taxon>
        <taxon>Rangifer</taxon>
    </lineage>
</organism>
<keyword evidence="3" id="KW-1185">Reference proteome</keyword>
<protein>
    <submittedName>
        <fullName evidence="2">Uncharacterized protein</fullName>
    </submittedName>
</protein>
<feature type="region of interest" description="Disordered" evidence="1">
    <location>
        <begin position="141"/>
        <end position="184"/>
    </location>
</feature>
<reference evidence="2" key="1">
    <citation type="submission" date="2023-04" db="EMBL/GenBank/DDBJ databases">
        <authorList>
            <consortium name="ELIXIR-Norway"/>
        </authorList>
    </citation>
    <scope>NUCLEOTIDE SEQUENCE [LARGE SCALE GENOMIC DNA]</scope>
</reference>
<accession>A0ABN8XS60</accession>
<evidence type="ECO:0000313" key="3">
    <source>
        <dbReference type="Proteomes" id="UP001176941"/>
    </source>
</evidence>
<feature type="compositionally biased region" description="Basic residues" evidence="1">
    <location>
        <begin position="159"/>
        <end position="169"/>
    </location>
</feature>
<dbReference type="Proteomes" id="UP001176941">
    <property type="component" value="Chromosome 1"/>
</dbReference>
<feature type="compositionally biased region" description="Low complexity" evidence="1">
    <location>
        <begin position="58"/>
        <end position="74"/>
    </location>
</feature>
<evidence type="ECO:0000256" key="1">
    <source>
        <dbReference type="SAM" id="MobiDB-lite"/>
    </source>
</evidence>
<feature type="region of interest" description="Disordered" evidence="1">
    <location>
        <begin position="34"/>
        <end position="121"/>
    </location>
</feature>
<feature type="region of interest" description="Disordered" evidence="1">
    <location>
        <begin position="221"/>
        <end position="250"/>
    </location>
</feature>
<gene>
    <name evidence="2" type="ORF">MRATA1EN1_LOCUS1152</name>
</gene>
<feature type="compositionally biased region" description="Basic and acidic residues" evidence="1">
    <location>
        <begin position="79"/>
        <end position="105"/>
    </location>
</feature>
<name>A0ABN8XS60_RANTA</name>